<dbReference type="AlphaFoldDB" id="A0A5M6CIS3"/>
<keyword evidence="2" id="KW-1185">Reference proteome</keyword>
<sequence>MMKLHFLCWSIKNKKNIGIVSNWINTGFRGDIHIWGVEPTVNRAIAFAIGDNLINNIGGEYTITERGDSLFKLMKKEKDLFNKEKEFLIWLGKNTITEQKVKELASKFQ</sequence>
<protein>
    <submittedName>
        <fullName evidence="1">Uncharacterized protein</fullName>
    </submittedName>
</protein>
<dbReference type="Proteomes" id="UP000323632">
    <property type="component" value="Unassembled WGS sequence"/>
</dbReference>
<name>A0A5M6CIS3_9BACT</name>
<reference evidence="1 2" key="1">
    <citation type="submission" date="2019-09" db="EMBL/GenBank/DDBJ databases">
        <title>Genome sequence and assembly of Taibaiella sp.</title>
        <authorList>
            <person name="Chhetri G."/>
        </authorList>
    </citation>
    <scope>NUCLEOTIDE SEQUENCE [LARGE SCALE GENOMIC DNA]</scope>
    <source>
        <strain evidence="1 2">KVB11</strain>
    </source>
</reference>
<evidence type="ECO:0000313" key="2">
    <source>
        <dbReference type="Proteomes" id="UP000323632"/>
    </source>
</evidence>
<gene>
    <name evidence="1" type="ORF">F0919_10020</name>
</gene>
<organism evidence="1 2">
    <name type="scientific">Taibaiella lutea</name>
    <dbReference type="NCBI Taxonomy" id="2608001"/>
    <lineage>
        <taxon>Bacteria</taxon>
        <taxon>Pseudomonadati</taxon>
        <taxon>Bacteroidota</taxon>
        <taxon>Chitinophagia</taxon>
        <taxon>Chitinophagales</taxon>
        <taxon>Chitinophagaceae</taxon>
        <taxon>Taibaiella</taxon>
    </lineage>
</organism>
<evidence type="ECO:0000313" key="1">
    <source>
        <dbReference type="EMBL" id="KAA5534926.1"/>
    </source>
</evidence>
<dbReference type="EMBL" id="VWSH01000002">
    <property type="protein sequence ID" value="KAA5534926.1"/>
    <property type="molecule type" value="Genomic_DNA"/>
</dbReference>
<accession>A0A5M6CIS3</accession>
<proteinExistence type="predicted"/>
<comment type="caution">
    <text evidence="1">The sequence shown here is derived from an EMBL/GenBank/DDBJ whole genome shotgun (WGS) entry which is preliminary data.</text>
</comment>